<dbReference type="Proteomes" id="UP000007322">
    <property type="component" value="Chromosome 1"/>
</dbReference>
<dbReference type="OrthoDB" id="4473671at2759"/>
<dbReference type="HOGENOM" id="CLU_117255_0_0_1"/>
<dbReference type="OMA" id="NEFHITA"/>
<dbReference type="VEuPathDB" id="FungiDB:MYCTH_2106573"/>
<dbReference type="AlphaFoldDB" id="G2Q5E0"/>
<dbReference type="eggNOG" id="ENOG502STQ6">
    <property type="taxonomic scope" value="Eukaryota"/>
</dbReference>
<evidence type="ECO:0000313" key="1">
    <source>
        <dbReference type="EMBL" id="AEO53771.1"/>
    </source>
</evidence>
<sequence>MATSQERYIAHPGQLQEPDIAGQLSDLHLADGAATSEDATTRRPAPPRLRLALLQPLADPAVLAACRKPAPDAAANLDDEDTGVVSPAIVGIGHEYLDITPLDEAWRKALAKAPPVSQITFDLRLPRAVGSDGDGSEEAHSGIYWETTVSRRGEQFALPVRNVTRLVTTIAIVARIRARGGGGDVRFELSYDVTDGLPSKLVETLRACLVGIESANNIRPRAGTVRGADAGGSA</sequence>
<evidence type="ECO:0000313" key="2">
    <source>
        <dbReference type="Proteomes" id="UP000007322"/>
    </source>
</evidence>
<keyword evidence="2" id="KW-1185">Reference proteome</keyword>
<name>G2Q5E0_THET4</name>
<proteinExistence type="predicted"/>
<protein>
    <submittedName>
        <fullName evidence="1">Uncharacterized protein</fullName>
    </submittedName>
</protein>
<accession>G2Q5E0</accession>
<organism evidence="1 2">
    <name type="scientific">Thermothelomyces thermophilus (strain ATCC 42464 / BCRC 31852 / DSM 1799)</name>
    <name type="common">Sporotrichum thermophile</name>
    <dbReference type="NCBI Taxonomy" id="573729"/>
    <lineage>
        <taxon>Eukaryota</taxon>
        <taxon>Fungi</taxon>
        <taxon>Dikarya</taxon>
        <taxon>Ascomycota</taxon>
        <taxon>Pezizomycotina</taxon>
        <taxon>Sordariomycetes</taxon>
        <taxon>Sordariomycetidae</taxon>
        <taxon>Sordariales</taxon>
        <taxon>Chaetomiaceae</taxon>
        <taxon>Thermothelomyces</taxon>
    </lineage>
</organism>
<dbReference type="KEGG" id="mtm:MYCTH_2106573"/>
<dbReference type="GeneID" id="11505508"/>
<dbReference type="EMBL" id="CP003002">
    <property type="protein sequence ID" value="AEO53771.1"/>
    <property type="molecule type" value="Genomic_DNA"/>
</dbReference>
<dbReference type="RefSeq" id="XP_003659016.1">
    <property type="nucleotide sequence ID" value="XM_003658968.1"/>
</dbReference>
<dbReference type="InParanoid" id="G2Q5E0"/>
<gene>
    <name evidence="1" type="ORF">MYCTH_2106573</name>
</gene>
<reference evidence="1 2" key="1">
    <citation type="journal article" date="2011" name="Nat. Biotechnol.">
        <title>Comparative genomic analysis of the thermophilic biomass-degrading fungi Myceliophthora thermophila and Thielavia terrestris.</title>
        <authorList>
            <person name="Berka R.M."/>
            <person name="Grigoriev I.V."/>
            <person name="Otillar R."/>
            <person name="Salamov A."/>
            <person name="Grimwood J."/>
            <person name="Reid I."/>
            <person name="Ishmael N."/>
            <person name="John T."/>
            <person name="Darmond C."/>
            <person name="Moisan M.-C."/>
            <person name="Henrissat B."/>
            <person name="Coutinho P.M."/>
            <person name="Lombard V."/>
            <person name="Natvig D.O."/>
            <person name="Lindquist E."/>
            <person name="Schmutz J."/>
            <person name="Lucas S."/>
            <person name="Harris P."/>
            <person name="Powlowski J."/>
            <person name="Bellemare A."/>
            <person name="Taylor D."/>
            <person name="Butler G."/>
            <person name="de Vries R.P."/>
            <person name="Allijn I.E."/>
            <person name="van den Brink J."/>
            <person name="Ushinsky S."/>
            <person name="Storms R."/>
            <person name="Powell A.J."/>
            <person name="Paulsen I.T."/>
            <person name="Elbourne L.D.H."/>
            <person name="Baker S.E."/>
            <person name="Magnuson J."/>
            <person name="LaBoissiere S."/>
            <person name="Clutterbuck A.J."/>
            <person name="Martinez D."/>
            <person name="Wogulis M."/>
            <person name="de Leon A.L."/>
            <person name="Rey M.W."/>
            <person name="Tsang A."/>
        </authorList>
    </citation>
    <scope>NUCLEOTIDE SEQUENCE [LARGE SCALE GENOMIC DNA]</scope>
    <source>
        <strain evidence="2">ATCC 42464 / BCRC 31852 / DSM 1799</strain>
    </source>
</reference>